<comment type="catalytic activity">
    <reaction evidence="1">
        <text>ATP + protein L-histidine = ADP + protein N-phospho-L-histidine.</text>
        <dbReference type="EC" id="2.7.13.3"/>
    </reaction>
</comment>
<evidence type="ECO:0000313" key="8">
    <source>
        <dbReference type="Proteomes" id="UP000679307"/>
    </source>
</evidence>
<dbReference type="PANTHER" id="PTHR43711">
    <property type="entry name" value="TWO-COMPONENT HISTIDINE KINASE"/>
    <property type="match status" value="1"/>
</dbReference>
<dbReference type="SUPFAM" id="SSF55874">
    <property type="entry name" value="ATPase domain of HSP90 chaperone/DNA topoisomerase II/histidine kinase"/>
    <property type="match status" value="1"/>
</dbReference>
<dbReference type="PRINTS" id="PR00344">
    <property type="entry name" value="BCTRLSENSOR"/>
</dbReference>
<keyword evidence="8" id="KW-1185">Reference proteome</keyword>
<reference evidence="7 8" key="1">
    <citation type="submission" date="2021-05" db="EMBL/GenBank/DDBJ databases">
        <title>Complete genome of Nocardioides aquaticus KCTC 9944T isolated from meromictic and hypersaline Ekho Lake, Antarctica.</title>
        <authorList>
            <person name="Hwang K."/>
            <person name="Kim K.M."/>
            <person name="Choe H."/>
        </authorList>
    </citation>
    <scope>NUCLEOTIDE SEQUENCE [LARGE SCALE GENOMIC DNA]</scope>
    <source>
        <strain evidence="7 8">KCTC 9944</strain>
    </source>
</reference>
<evidence type="ECO:0000256" key="4">
    <source>
        <dbReference type="ARBA" id="ARBA00022777"/>
    </source>
</evidence>
<evidence type="ECO:0000313" key="7">
    <source>
        <dbReference type="EMBL" id="QVT81050.1"/>
    </source>
</evidence>
<dbReference type="InterPro" id="IPR004358">
    <property type="entry name" value="Sig_transdc_His_kin-like_C"/>
</dbReference>
<organism evidence="7 8">
    <name type="scientific">Nocardioides aquaticus</name>
    <dbReference type="NCBI Taxonomy" id="160826"/>
    <lineage>
        <taxon>Bacteria</taxon>
        <taxon>Bacillati</taxon>
        <taxon>Actinomycetota</taxon>
        <taxon>Actinomycetes</taxon>
        <taxon>Propionibacteriales</taxon>
        <taxon>Nocardioidaceae</taxon>
        <taxon>Nocardioides</taxon>
    </lineage>
</organism>
<proteinExistence type="predicted"/>
<dbReference type="InterPro" id="IPR003594">
    <property type="entry name" value="HATPase_dom"/>
</dbReference>
<dbReference type="EC" id="2.7.13.3" evidence="2"/>
<sequence length="90" mass="9706">MVVEIEHGDAERVRLCVRDTGIGIPSEELELLFTRFFRSSTVRDSSIPGSGLGLAIVQGVVQRHDGTIEVESEVGKGTTFVVTLPLAPAR</sequence>
<keyword evidence="5" id="KW-0902">Two-component regulatory system</keyword>
<dbReference type="SMART" id="SM00387">
    <property type="entry name" value="HATPase_c"/>
    <property type="match status" value="1"/>
</dbReference>
<dbReference type="GO" id="GO:0004673">
    <property type="term" value="F:protein histidine kinase activity"/>
    <property type="evidence" value="ECO:0007669"/>
    <property type="project" value="UniProtKB-EC"/>
</dbReference>
<dbReference type="InterPro" id="IPR036890">
    <property type="entry name" value="HATPase_C_sf"/>
</dbReference>
<dbReference type="InterPro" id="IPR050736">
    <property type="entry name" value="Sensor_HK_Regulatory"/>
</dbReference>
<gene>
    <name evidence="7" type="primary">resE_3</name>
    <name evidence="7" type="ORF">ENKNEFLB_03456</name>
</gene>
<name>A0ABX8EMK7_9ACTN</name>
<dbReference type="Proteomes" id="UP000679307">
    <property type="component" value="Chromosome"/>
</dbReference>
<evidence type="ECO:0000256" key="5">
    <source>
        <dbReference type="ARBA" id="ARBA00023012"/>
    </source>
</evidence>
<accession>A0ABX8EMK7</accession>
<evidence type="ECO:0000259" key="6">
    <source>
        <dbReference type="PROSITE" id="PS50109"/>
    </source>
</evidence>
<evidence type="ECO:0000256" key="1">
    <source>
        <dbReference type="ARBA" id="ARBA00000085"/>
    </source>
</evidence>
<keyword evidence="3 7" id="KW-0808">Transferase</keyword>
<feature type="domain" description="Histidine kinase" evidence="6">
    <location>
        <begin position="1"/>
        <end position="88"/>
    </location>
</feature>
<dbReference type="PANTHER" id="PTHR43711:SF1">
    <property type="entry name" value="HISTIDINE KINASE 1"/>
    <property type="match status" value="1"/>
</dbReference>
<evidence type="ECO:0000256" key="2">
    <source>
        <dbReference type="ARBA" id="ARBA00012438"/>
    </source>
</evidence>
<dbReference type="InterPro" id="IPR005467">
    <property type="entry name" value="His_kinase_dom"/>
</dbReference>
<dbReference type="PROSITE" id="PS50109">
    <property type="entry name" value="HIS_KIN"/>
    <property type="match status" value="1"/>
</dbReference>
<evidence type="ECO:0000256" key="3">
    <source>
        <dbReference type="ARBA" id="ARBA00022679"/>
    </source>
</evidence>
<dbReference type="Pfam" id="PF02518">
    <property type="entry name" value="HATPase_c"/>
    <property type="match status" value="1"/>
</dbReference>
<dbReference type="RefSeq" id="WP_214056487.1">
    <property type="nucleotide sequence ID" value="NZ_CP075371.1"/>
</dbReference>
<dbReference type="Gene3D" id="3.30.565.10">
    <property type="entry name" value="Histidine kinase-like ATPase, C-terminal domain"/>
    <property type="match status" value="1"/>
</dbReference>
<dbReference type="EMBL" id="CP075371">
    <property type="protein sequence ID" value="QVT81050.1"/>
    <property type="molecule type" value="Genomic_DNA"/>
</dbReference>
<protein>
    <recommendedName>
        <fullName evidence="2">histidine kinase</fullName>
        <ecNumber evidence="2">2.7.13.3</ecNumber>
    </recommendedName>
</protein>
<keyword evidence="4 7" id="KW-0418">Kinase</keyword>